<protein>
    <submittedName>
        <fullName evidence="2">25073_t:CDS:1</fullName>
    </submittedName>
</protein>
<evidence type="ECO:0000313" key="3">
    <source>
        <dbReference type="Proteomes" id="UP000789405"/>
    </source>
</evidence>
<feature type="non-terminal residue" evidence="2">
    <location>
        <position position="1"/>
    </location>
</feature>
<sequence length="106" mass="12165">EYQQPSIRLDESVSMPVHEPVTTNSLIANLYSSKELDDKIDNETEWKDRSEKYPVLLHLAQKYLSVLATLVSSEQLFSDAGLHITALCNRLHPNMVEQMIFLKCNM</sequence>
<keyword evidence="3" id="KW-1185">Reference proteome</keyword>
<name>A0A9N9P156_9GLOM</name>
<dbReference type="InterPro" id="IPR008906">
    <property type="entry name" value="HATC_C_dom"/>
</dbReference>
<dbReference type="OrthoDB" id="2409584at2759"/>
<evidence type="ECO:0000313" key="2">
    <source>
        <dbReference type="EMBL" id="CAG8774919.1"/>
    </source>
</evidence>
<reference evidence="2" key="1">
    <citation type="submission" date="2021-06" db="EMBL/GenBank/DDBJ databases">
        <authorList>
            <person name="Kallberg Y."/>
            <person name="Tangrot J."/>
            <person name="Rosling A."/>
        </authorList>
    </citation>
    <scope>NUCLEOTIDE SEQUENCE</scope>
    <source>
        <strain evidence="2">MA453B</strain>
    </source>
</reference>
<dbReference type="EMBL" id="CAJVPY010020263">
    <property type="protein sequence ID" value="CAG8774919.1"/>
    <property type="molecule type" value="Genomic_DNA"/>
</dbReference>
<dbReference type="PANTHER" id="PTHR47611">
    <property type="entry name" value="HAT DIMERISATION DOMAIN, C-TERMINAL"/>
    <property type="match status" value="1"/>
</dbReference>
<proteinExistence type="predicted"/>
<dbReference type="PANTHER" id="PTHR47611:SF1">
    <property type="entry name" value="CCHC-TYPE DOMAIN-CONTAINING PROTEIN"/>
    <property type="match status" value="1"/>
</dbReference>
<gene>
    <name evidence="2" type="ORF">DERYTH_LOCUS19054</name>
</gene>
<dbReference type="InterPro" id="IPR012337">
    <property type="entry name" value="RNaseH-like_sf"/>
</dbReference>
<dbReference type="Pfam" id="PF05699">
    <property type="entry name" value="Dimer_Tnp_hAT"/>
    <property type="match status" value="1"/>
</dbReference>
<dbReference type="AlphaFoldDB" id="A0A9N9P156"/>
<comment type="caution">
    <text evidence="2">The sequence shown here is derived from an EMBL/GenBank/DDBJ whole genome shotgun (WGS) entry which is preliminary data.</text>
</comment>
<organism evidence="2 3">
    <name type="scientific">Dentiscutata erythropus</name>
    <dbReference type="NCBI Taxonomy" id="1348616"/>
    <lineage>
        <taxon>Eukaryota</taxon>
        <taxon>Fungi</taxon>
        <taxon>Fungi incertae sedis</taxon>
        <taxon>Mucoromycota</taxon>
        <taxon>Glomeromycotina</taxon>
        <taxon>Glomeromycetes</taxon>
        <taxon>Diversisporales</taxon>
        <taxon>Gigasporaceae</taxon>
        <taxon>Dentiscutata</taxon>
    </lineage>
</organism>
<accession>A0A9N9P156</accession>
<dbReference type="GO" id="GO:0046983">
    <property type="term" value="F:protein dimerization activity"/>
    <property type="evidence" value="ECO:0007669"/>
    <property type="project" value="InterPro"/>
</dbReference>
<feature type="domain" description="HAT C-terminal dimerisation" evidence="1">
    <location>
        <begin position="46"/>
        <end position="106"/>
    </location>
</feature>
<dbReference type="SUPFAM" id="SSF53098">
    <property type="entry name" value="Ribonuclease H-like"/>
    <property type="match status" value="1"/>
</dbReference>
<evidence type="ECO:0000259" key="1">
    <source>
        <dbReference type="Pfam" id="PF05699"/>
    </source>
</evidence>
<dbReference type="Proteomes" id="UP000789405">
    <property type="component" value="Unassembled WGS sequence"/>
</dbReference>